<evidence type="ECO:0008006" key="6">
    <source>
        <dbReference type="Google" id="ProtNLM"/>
    </source>
</evidence>
<name>A0A0D9XIC8_9ORYZ</name>
<dbReference type="STRING" id="77586.A0A0D9XIC8"/>
<evidence type="ECO:0000313" key="4">
    <source>
        <dbReference type="EnsemblPlants" id="LPERR10G03410.1"/>
    </source>
</evidence>
<dbReference type="SUPFAM" id="SSF49899">
    <property type="entry name" value="Concanavalin A-like lectins/glucanases"/>
    <property type="match status" value="1"/>
</dbReference>
<dbReference type="InterPro" id="IPR013320">
    <property type="entry name" value="ConA-like_dom_sf"/>
</dbReference>
<keyword evidence="5" id="KW-1185">Reference proteome</keyword>
<dbReference type="EnsemblPlants" id="LPERR10G03410.1">
    <property type="protein sequence ID" value="LPERR10G03410.1"/>
    <property type="gene ID" value="LPERR10G03410"/>
</dbReference>
<proteinExistence type="inferred from homology"/>
<sequence>MLLLVLALLLCAGTATAADGDVVSYSYPAFNATTTRDDSLIAATNTTVLTTARLLFDSEFPHDFNVSEGFLLLSDTIDVWPDATGSAGAPAHEASFNTSFTISSRDPPVAFVVLLHRLPPIYGPADDGDGDDGNATNSLVNVRVGTVMSYGLNVTVTPNRTAPSSTTVWVQYNAVVHQLSVYVAVAGEPRPPGALLKMPLYLAGGRTSTQTALVGFFAAAIRDIIVGVRDWELTVERLGGDGGKKGTSWLVILLAVLGSVAASAAVVSVLVCRLMHKRRRARDMESTYGRWSN</sequence>
<protein>
    <recommendedName>
        <fullName evidence="6">Legume lectin domain-containing protein</fullName>
    </recommendedName>
</protein>
<reference evidence="5" key="2">
    <citation type="submission" date="2013-12" db="EMBL/GenBank/DDBJ databases">
        <authorList>
            <person name="Yu Y."/>
            <person name="Lee S."/>
            <person name="de Baynast K."/>
            <person name="Wissotski M."/>
            <person name="Liu L."/>
            <person name="Talag J."/>
            <person name="Goicoechea J."/>
            <person name="Angelova A."/>
            <person name="Jetty R."/>
            <person name="Kudrna D."/>
            <person name="Golser W."/>
            <person name="Rivera L."/>
            <person name="Zhang J."/>
            <person name="Wing R."/>
        </authorList>
    </citation>
    <scope>NUCLEOTIDE SEQUENCE</scope>
</reference>
<keyword evidence="2" id="KW-0812">Transmembrane</keyword>
<accession>A0A0D9XIC8</accession>
<dbReference type="Gene3D" id="2.60.120.200">
    <property type="match status" value="1"/>
</dbReference>
<evidence type="ECO:0000256" key="3">
    <source>
        <dbReference type="SAM" id="SignalP"/>
    </source>
</evidence>
<keyword evidence="2" id="KW-0472">Membrane</keyword>
<dbReference type="AlphaFoldDB" id="A0A0D9XIC8"/>
<feature type="transmembrane region" description="Helical" evidence="2">
    <location>
        <begin position="249"/>
        <end position="272"/>
    </location>
</feature>
<dbReference type="PANTHER" id="PTHR32401:SF43">
    <property type="entry name" value="LEGUME LECTIN DOMAIN-CONTAINING PROTEIN"/>
    <property type="match status" value="1"/>
</dbReference>
<dbReference type="InterPro" id="IPR050258">
    <property type="entry name" value="Leguminous_Lectin"/>
</dbReference>
<dbReference type="Proteomes" id="UP000032180">
    <property type="component" value="Chromosome 10"/>
</dbReference>
<dbReference type="FunFam" id="2.60.120.200:FF:000262">
    <property type="entry name" value="OSJNBa0027H06.10-like protein"/>
    <property type="match status" value="1"/>
</dbReference>
<keyword evidence="2" id="KW-1133">Transmembrane helix</keyword>
<organism evidence="4 5">
    <name type="scientific">Leersia perrieri</name>
    <dbReference type="NCBI Taxonomy" id="77586"/>
    <lineage>
        <taxon>Eukaryota</taxon>
        <taxon>Viridiplantae</taxon>
        <taxon>Streptophyta</taxon>
        <taxon>Embryophyta</taxon>
        <taxon>Tracheophyta</taxon>
        <taxon>Spermatophyta</taxon>
        <taxon>Magnoliopsida</taxon>
        <taxon>Liliopsida</taxon>
        <taxon>Poales</taxon>
        <taxon>Poaceae</taxon>
        <taxon>BOP clade</taxon>
        <taxon>Oryzoideae</taxon>
        <taxon>Oryzeae</taxon>
        <taxon>Oryzinae</taxon>
        <taxon>Leersia</taxon>
    </lineage>
</organism>
<evidence type="ECO:0000313" key="5">
    <source>
        <dbReference type="Proteomes" id="UP000032180"/>
    </source>
</evidence>
<dbReference type="PANTHER" id="PTHR32401">
    <property type="entry name" value="CONCANAVALIN A-LIKE LECTIN FAMILY PROTEIN"/>
    <property type="match status" value="1"/>
</dbReference>
<dbReference type="HOGENOM" id="CLU_951108_0_0_1"/>
<feature type="signal peptide" evidence="3">
    <location>
        <begin position="1"/>
        <end position="17"/>
    </location>
</feature>
<dbReference type="Gramene" id="LPERR10G03410.1">
    <property type="protein sequence ID" value="LPERR10G03410.1"/>
    <property type="gene ID" value="LPERR10G03410"/>
</dbReference>
<keyword evidence="3" id="KW-0732">Signal</keyword>
<evidence type="ECO:0000256" key="1">
    <source>
        <dbReference type="ARBA" id="ARBA00007606"/>
    </source>
</evidence>
<feature type="chain" id="PRO_5002350438" description="Legume lectin domain-containing protein" evidence="3">
    <location>
        <begin position="18"/>
        <end position="293"/>
    </location>
</feature>
<evidence type="ECO:0000256" key="2">
    <source>
        <dbReference type="SAM" id="Phobius"/>
    </source>
</evidence>
<reference evidence="4" key="3">
    <citation type="submission" date="2015-04" db="UniProtKB">
        <authorList>
            <consortium name="EnsemblPlants"/>
        </authorList>
    </citation>
    <scope>IDENTIFICATION</scope>
</reference>
<dbReference type="eggNOG" id="ENOG502R1VU">
    <property type="taxonomic scope" value="Eukaryota"/>
</dbReference>
<comment type="similarity">
    <text evidence="1">Belongs to the leguminous lectin family.</text>
</comment>
<reference evidence="4 5" key="1">
    <citation type="submission" date="2012-08" db="EMBL/GenBank/DDBJ databases">
        <title>Oryza genome evolution.</title>
        <authorList>
            <person name="Wing R.A."/>
        </authorList>
    </citation>
    <scope>NUCLEOTIDE SEQUENCE</scope>
</reference>